<gene>
    <name evidence="2" type="ORF">CR205_12755</name>
</gene>
<sequence>MPFSHRLTSKKQLAALAGEPSELVKQKTIDRLDGHCRELIARSPFVVISTADASGNCDASPRGDGPGFVHAVDDKRLVIPERPGNKRMDTLYNLLENDRIGLLFLIPGFGETLRINGRAAVITDRDLLEPCAVRGKVPALGIGVEADECFIHCAKAMKRSGIWTPEKWPDVSDLPKAAVMLADHAGIGRGGSGALEERLEKGYRENLY</sequence>
<dbReference type="RefSeq" id="WP_110520401.1">
    <property type="nucleotide sequence ID" value="NZ_PDOF01000002.1"/>
</dbReference>
<keyword evidence="2" id="KW-0378">Hydrolase</keyword>
<evidence type="ECO:0000259" key="1">
    <source>
        <dbReference type="Pfam" id="PF01243"/>
    </source>
</evidence>
<accession>A0A2W0H765</accession>
<dbReference type="PANTHER" id="PTHR42815">
    <property type="entry name" value="FAD-BINDING, PUTATIVE (AFU_ORTHOLOGUE AFUA_6G07600)-RELATED"/>
    <property type="match status" value="1"/>
</dbReference>
<dbReference type="GO" id="GO:0016787">
    <property type="term" value="F:hydrolase activity"/>
    <property type="evidence" value="ECO:0007669"/>
    <property type="project" value="UniProtKB-KW"/>
</dbReference>
<organism evidence="2 3">
    <name type="scientific">Alteribacter lacisalsi</name>
    <dbReference type="NCBI Taxonomy" id="2045244"/>
    <lineage>
        <taxon>Bacteria</taxon>
        <taxon>Bacillati</taxon>
        <taxon>Bacillota</taxon>
        <taxon>Bacilli</taxon>
        <taxon>Bacillales</taxon>
        <taxon>Bacillaceae</taxon>
        <taxon>Alteribacter</taxon>
    </lineage>
</organism>
<comment type="caution">
    <text evidence="2">The sequence shown here is derived from an EMBL/GenBank/DDBJ whole genome shotgun (WGS) entry which is preliminary data.</text>
</comment>
<dbReference type="AlphaFoldDB" id="A0A2W0H765"/>
<evidence type="ECO:0000313" key="3">
    <source>
        <dbReference type="Proteomes" id="UP000248066"/>
    </source>
</evidence>
<reference evidence="2 3" key="1">
    <citation type="submission" date="2017-10" db="EMBL/GenBank/DDBJ databases">
        <title>Bacillus sp. nov., a halophilic bacterium isolated from a Yangshapao Lake.</title>
        <authorList>
            <person name="Wang H."/>
        </authorList>
    </citation>
    <scope>NUCLEOTIDE SEQUENCE [LARGE SCALE GENOMIC DNA]</scope>
    <source>
        <strain evidence="2 3">YSP-3</strain>
    </source>
</reference>
<dbReference type="InterPro" id="IPR012349">
    <property type="entry name" value="Split_barrel_FMN-bd"/>
</dbReference>
<dbReference type="Proteomes" id="UP000248066">
    <property type="component" value="Unassembled WGS sequence"/>
</dbReference>
<dbReference type="OrthoDB" id="9796486at2"/>
<proteinExistence type="predicted"/>
<feature type="domain" description="Pyridoxamine 5'-phosphate oxidase N-terminal" evidence="1">
    <location>
        <begin position="33"/>
        <end position="131"/>
    </location>
</feature>
<keyword evidence="3" id="KW-1185">Reference proteome</keyword>
<dbReference type="PANTHER" id="PTHR42815:SF2">
    <property type="entry name" value="FAD-BINDING, PUTATIVE (AFU_ORTHOLOGUE AFUA_6G07600)-RELATED"/>
    <property type="match status" value="1"/>
</dbReference>
<dbReference type="Gene3D" id="2.30.110.10">
    <property type="entry name" value="Electron Transport, Fmn-binding Protein, Chain A"/>
    <property type="match status" value="1"/>
</dbReference>
<dbReference type="Pfam" id="PF01243">
    <property type="entry name" value="PNPOx_N"/>
    <property type="match status" value="1"/>
</dbReference>
<dbReference type="SUPFAM" id="SSF50475">
    <property type="entry name" value="FMN-binding split barrel"/>
    <property type="match status" value="1"/>
</dbReference>
<dbReference type="InterPro" id="IPR024029">
    <property type="entry name" value="Pyridox_Oxase_FMN-dep"/>
</dbReference>
<name>A0A2W0H765_9BACI</name>
<dbReference type="EMBL" id="PDOF01000002">
    <property type="protein sequence ID" value="PYZ96576.1"/>
    <property type="molecule type" value="Genomic_DNA"/>
</dbReference>
<evidence type="ECO:0000313" key="2">
    <source>
        <dbReference type="EMBL" id="PYZ96576.1"/>
    </source>
</evidence>
<dbReference type="NCBIfam" id="TIGR04025">
    <property type="entry name" value="PPOX_FMN_DR2398"/>
    <property type="match status" value="1"/>
</dbReference>
<dbReference type="InterPro" id="IPR011576">
    <property type="entry name" value="Pyridox_Oxase_N"/>
</dbReference>
<protein>
    <submittedName>
        <fullName evidence="2">Phosphohydrolase</fullName>
    </submittedName>
</protein>